<dbReference type="OrthoDB" id="7593450at2"/>
<dbReference type="Proteomes" id="UP000000321">
    <property type="component" value="Unassembled WGS sequence"/>
</dbReference>
<dbReference type="Gene3D" id="1.25.40.10">
    <property type="entry name" value="Tetratricopeptide repeat domain"/>
    <property type="match status" value="1"/>
</dbReference>
<keyword evidence="2" id="KW-1185">Reference proteome</keyword>
<reference evidence="1 2" key="1">
    <citation type="journal article" date="2008" name="Appl. Environ. Microbiol.">
        <title>Genomic insights into Mn(II) oxidation by the marine alphaproteobacterium Aurantimonas sp. strain SI85-9A1.</title>
        <authorList>
            <person name="Dick G.J."/>
            <person name="Podell S."/>
            <person name="Johnson H.A."/>
            <person name="Rivera-Espinoza Y."/>
            <person name="Bernier-Latmani R."/>
            <person name="McCarthy J.K."/>
            <person name="Torpey J.W."/>
            <person name="Clement B.G."/>
            <person name="Gaasterland T."/>
            <person name="Tebo B.M."/>
        </authorList>
    </citation>
    <scope>NUCLEOTIDE SEQUENCE [LARGE SCALE GENOMIC DNA]</scope>
    <source>
        <strain evidence="1 2">SI85-9A1</strain>
    </source>
</reference>
<evidence type="ECO:0008006" key="3">
    <source>
        <dbReference type="Google" id="ProtNLM"/>
    </source>
</evidence>
<dbReference type="HOGENOM" id="CLU_065010_2_0_5"/>
<dbReference type="InterPro" id="IPR010323">
    <property type="entry name" value="DUF924"/>
</dbReference>
<dbReference type="InterPro" id="IPR011990">
    <property type="entry name" value="TPR-like_helical_dom_sf"/>
</dbReference>
<evidence type="ECO:0000313" key="1">
    <source>
        <dbReference type="EMBL" id="EAS49353.1"/>
    </source>
</evidence>
<organism evidence="1 2">
    <name type="scientific">Aurantimonas manganoxydans (strain ATCC BAA-1229 / DSM 21871 / SI85-9A1)</name>
    <dbReference type="NCBI Taxonomy" id="287752"/>
    <lineage>
        <taxon>Bacteria</taxon>
        <taxon>Pseudomonadati</taxon>
        <taxon>Pseudomonadota</taxon>
        <taxon>Alphaproteobacteria</taxon>
        <taxon>Hyphomicrobiales</taxon>
        <taxon>Aurantimonadaceae</taxon>
        <taxon>Aurantimonas</taxon>
    </lineage>
</organism>
<accession>Q1YG72</accession>
<sequence>MSDYAIDPQIIVDFWRDAGPERWFAKSDAFDATIRQRFGDIYEQAAAGERDAWIEEPTGALALVILLDQFPRNIFRNSPQAFATDAKALAIARTALARGDDRIVGEDLNAFLAMPLMHSENLADQEACVEWMETIGGTGNRKAAAEHRDIIARFGRFPHRNAILGRQSTPEELEFLASGGFSG</sequence>
<dbReference type="Gene3D" id="1.20.58.320">
    <property type="entry name" value="TPR-like"/>
    <property type="match status" value="1"/>
</dbReference>
<proteinExistence type="predicted"/>
<gene>
    <name evidence="1" type="ORF">SI859A1_02955</name>
</gene>
<dbReference type="RefSeq" id="WP_009210773.1">
    <property type="nucleotide sequence ID" value="NZ_BBWP01000009.1"/>
</dbReference>
<dbReference type="BioCyc" id="AURANTIMONAS:SI859A1_02955-MONOMER"/>
<dbReference type="SUPFAM" id="SSF48452">
    <property type="entry name" value="TPR-like"/>
    <property type="match status" value="1"/>
</dbReference>
<dbReference type="Pfam" id="PF06041">
    <property type="entry name" value="DUF924"/>
    <property type="match status" value="1"/>
</dbReference>
<dbReference type="EMBL" id="AAPJ01000005">
    <property type="protein sequence ID" value="EAS49353.1"/>
    <property type="molecule type" value="Genomic_DNA"/>
</dbReference>
<comment type="caution">
    <text evidence="1">The sequence shown here is derived from an EMBL/GenBank/DDBJ whole genome shotgun (WGS) entry which is preliminary data.</text>
</comment>
<evidence type="ECO:0000313" key="2">
    <source>
        <dbReference type="Proteomes" id="UP000000321"/>
    </source>
</evidence>
<dbReference type="AlphaFoldDB" id="Q1YG72"/>
<protein>
    <recommendedName>
        <fullName evidence="3">DUF924 domain-containing protein</fullName>
    </recommendedName>
</protein>
<name>Q1YG72_AURMS</name>